<accession>A0ABQ1IX62</accession>
<sequence length="472" mass="52595">MSRLIAISNRVQAAQAGENSNRGGLAVALSAALRTSNGIWFGWSGEQTDEFSGQITFRREAGVATATIDLEAQDIDEYYNGFANRTLWPLFHYRLDLTEIARDFAGGYARVNARFANTVAPLLEPDDLIWVHDYHLMPLGKGLRDRGFANRLGFFLHTPWPPASLMVSLPNHRELVASLLSYDVIGFHTAEWRDSFIDYITTHLNARIEGEFAHLDGRMTRLLICPIGLDATEFMSAQGTEAALQAEQRLITSAVGRQVIVGVDRLDYSKGLQERFLAYEQLLNTRPDLREKVFMLQIAPPSRGDVASYQQIRADLNSLSGGINGEFASIDWVPVRYVNKGYAREELFGIYRASRVGLVTPLRDGMNLVAKEYVAAQDPQDPGVLVLSRFAGASVQLNAALIINPHSSEDMADAIARALTMPLEERKERHAAMLKSVIEEDVRWWSEKFIEALSGEEPQESRPKLALASSKP</sequence>
<proteinExistence type="inferred from homology"/>
<protein>
    <submittedName>
        <fullName evidence="2">Trehalose-6-phosphate synthase</fullName>
    </submittedName>
</protein>
<comment type="caution">
    <text evidence="2">The sequence shown here is derived from an EMBL/GenBank/DDBJ whole genome shotgun (WGS) entry which is preliminary data.</text>
</comment>
<evidence type="ECO:0000313" key="2">
    <source>
        <dbReference type="EMBL" id="GGB54790.1"/>
    </source>
</evidence>
<dbReference type="SUPFAM" id="SSF53756">
    <property type="entry name" value="UDP-Glycosyltransferase/glycogen phosphorylase"/>
    <property type="match status" value="1"/>
</dbReference>
<name>A0ABQ1IX62_9SPHN</name>
<organism evidence="2 3">
    <name type="scientific">Blastomonas aquatica</name>
    <dbReference type="NCBI Taxonomy" id="1510276"/>
    <lineage>
        <taxon>Bacteria</taxon>
        <taxon>Pseudomonadati</taxon>
        <taxon>Pseudomonadota</taxon>
        <taxon>Alphaproteobacteria</taxon>
        <taxon>Sphingomonadales</taxon>
        <taxon>Sphingomonadaceae</taxon>
        <taxon>Blastomonas</taxon>
    </lineage>
</organism>
<dbReference type="Pfam" id="PF00982">
    <property type="entry name" value="Glyco_transf_20"/>
    <property type="match status" value="1"/>
</dbReference>
<dbReference type="InterPro" id="IPR001830">
    <property type="entry name" value="Glyco_trans_20"/>
</dbReference>
<comment type="similarity">
    <text evidence="1">Belongs to the glycosyltransferase 20 family.</text>
</comment>
<reference evidence="3" key="1">
    <citation type="journal article" date="2019" name="Int. J. Syst. Evol. Microbiol.">
        <title>The Global Catalogue of Microorganisms (GCM) 10K type strain sequencing project: providing services to taxonomists for standard genome sequencing and annotation.</title>
        <authorList>
            <consortium name="The Broad Institute Genomics Platform"/>
            <consortium name="The Broad Institute Genome Sequencing Center for Infectious Disease"/>
            <person name="Wu L."/>
            <person name="Ma J."/>
        </authorList>
    </citation>
    <scope>NUCLEOTIDE SEQUENCE [LARGE SCALE GENOMIC DNA]</scope>
    <source>
        <strain evidence="3">CGMCC 1.12851</strain>
    </source>
</reference>
<dbReference type="EMBL" id="BMGD01000001">
    <property type="protein sequence ID" value="GGB54790.1"/>
    <property type="molecule type" value="Genomic_DNA"/>
</dbReference>
<keyword evidence="3" id="KW-1185">Reference proteome</keyword>
<dbReference type="RefSeq" id="WP_188512919.1">
    <property type="nucleotide sequence ID" value="NZ_BMGD01000001.1"/>
</dbReference>
<dbReference type="PANTHER" id="PTHR10788">
    <property type="entry name" value="TREHALOSE-6-PHOSPHATE SYNTHASE"/>
    <property type="match status" value="1"/>
</dbReference>
<dbReference type="CDD" id="cd03788">
    <property type="entry name" value="GT20_TPS"/>
    <property type="match status" value="1"/>
</dbReference>
<evidence type="ECO:0000256" key="1">
    <source>
        <dbReference type="ARBA" id="ARBA00008799"/>
    </source>
</evidence>
<dbReference type="Gene3D" id="3.40.50.2000">
    <property type="entry name" value="Glycogen Phosphorylase B"/>
    <property type="match status" value="2"/>
</dbReference>
<dbReference type="PANTHER" id="PTHR10788:SF106">
    <property type="entry name" value="BCDNA.GH08860"/>
    <property type="match status" value="1"/>
</dbReference>
<dbReference type="Proteomes" id="UP000614261">
    <property type="component" value="Unassembled WGS sequence"/>
</dbReference>
<evidence type="ECO:0000313" key="3">
    <source>
        <dbReference type="Proteomes" id="UP000614261"/>
    </source>
</evidence>
<gene>
    <name evidence="2" type="ORF">GCM10010833_06810</name>
</gene>